<protein>
    <submittedName>
        <fullName evidence="6">Insulinase family protein</fullName>
    </submittedName>
</protein>
<dbReference type="GO" id="GO:0046872">
    <property type="term" value="F:metal ion binding"/>
    <property type="evidence" value="ECO:0007669"/>
    <property type="project" value="InterPro"/>
</dbReference>
<evidence type="ECO:0000256" key="1">
    <source>
        <dbReference type="ARBA" id="ARBA00001947"/>
    </source>
</evidence>
<name>A0A7X6DPE1_9BACT</name>
<dbReference type="FunFam" id="3.30.830.10:FF:000008">
    <property type="entry name" value="Mitochondrial-processing peptidase subunit beta"/>
    <property type="match status" value="1"/>
</dbReference>
<dbReference type="EMBL" id="VTOW01000001">
    <property type="protein sequence ID" value="NKE70910.1"/>
    <property type="molecule type" value="Genomic_DNA"/>
</dbReference>
<dbReference type="GO" id="GO:0004222">
    <property type="term" value="F:metalloendopeptidase activity"/>
    <property type="evidence" value="ECO:0007669"/>
    <property type="project" value="InterPro"/>
</dbReference>
<dbReference type="InterPro" id="IPR050361">
    <property type="entry name" value="MPP/UQCRC_Complex"/>
</dbReference>
<dbReference type="RefSeq" id="WP_168059139.1">
    <property type="nucleotide sequence ID" value="NZ_VTOW01000001.1"/>
</dbReference>
<proteinExistence type="inferred from homology"/>
<organism evidence="6 7">
    <name type="scientific">Candidatus Manganitrophus noduliformans</name>
    <dbReference type="NCBI Taxonomy" id="2606439"/>
    <lineage>
        <taxon>Bacteria</taxon>
        <taxon>Pseudomonadati</taxon>
        <taxon>Nitrospirota</taxon>
        <taxon>Nitrospiria</taxon>
        <taxon>Candidatus Troglogloeales</taxon>
        <taxon>Candidatus Manganitrophaceae</taxon>
        <taxon>Candidatus Manganitrophus</taxon>
    </lineage>
</organism>
<dbReference type="Proteomes" id="UP000534783">
    <property type="component" value="Unassembled WGS sequence"/>
</dbReference>
<sequence length="418" mass="47373">MVRKVVLDNGMRIVAEKMASVKSVSIGLWVNVGSRDEEAHEHGISHFLEHMFFKGTEKRSAKEIAREIDAIGGELNAFTSRETTTFYAKVLDDHLSKAVEILSDNFHHSTFEPREIEKEKQVVMEEIKMVEDDPEDLVHDLYTKDIWKGNTLGRPILGTVETISGMTRKKILRFLKRAYDPKQIVVSVAGHFDLPPLMKALEKAFGKYSAKEVDLHPRLAPQMSPHFQVKKRNLEQVHLCIGTQGLPHRHPDRYALYVLNTILGGSVSSRLFQEVRERRGLAYSIYSYPSSYQDGGLFTVYAGTGAKNAPKVIGLILKEFKRLKEKGVDPVELEKAKNHIKGSLMLSMESTSSRMSKLAKDELYFGRHFSLEEVVREINRVSLDQVQQLAKLLFDSKYLSLTALGKIDPTLLPHDLSL</sequence>
<comment type="cofactor">
    <cofactor evidence="1">
        <name>Zn(2+)</name>
        <dbReference type="ChEBI" id="CHEBI:29105"/>
    </cofactor>
</comment>
<dbReference type="Pfam" id="PF00675">
    <property type="entry name" value="Peptidase_M16"/>
    <property type="match status" value="1"/>
</dbReference>
<dbReference type="Gene3D" id="3.30.830.10">
    <property type="entry name" value="Metalloenzyme, LuxS/M16 peptidase-like"/>
    <property type="match status" value="2"/>
</dbReference>
<dbReference type="PANTHER" id="PTHR11851:SF49">
    <property type="entry name" value="MITOCHONDRIAL-PROCESSING PEPTIDASE SUBUNIT ALPHA"/>
    <property type="match status" value="1"/>
</dbReference>
<evidence type="ECO:0000313" key="7">
    <source>
        <dbReference type="Proteomes" id="UP000534783"/>
    </source>
</evidence>
<gene>
    <name evidence="6" type="ORF">MNODULE_09180</name>
</gene>
<dbReference type="SUPFAM" id="SSF63411">
    <property type="entry name" value="LuxS/MPP-like metallohydrolase"/>
    <property type="match status" value="2"/>
</dbReference>
<keyword evidence="7" id="KW-1185">Reference proteome</keyword>
<evidence type="ECO:0000259" key="4">
    <source>
        <dbReference type="Pfam" id="PF00675"/>
    </source>
</evidence>
<evidence type="ECO:0000313" key="6">
    <source>
        <dbReference type="EMBL" id="NKE70910.1"/>
    </source>
</evidence>
<dbReference type="InterPro" id="IPR001431">
    <property type="entry name" value="Pept_M16_Zn_BS"/>
</dbReference>
<dbReference type="Pfam" id="PF05193">
    <property type="entry name" value="Peptidase_M16_C"/>
    <property type="match status" value="1"/>
</dbReference>
<dbReference type="PROSITE" id="PS00143">
    <property type="entry name" value="INSULINASE"/>
    <property type="match status" value="1"/>
</dbReference>
<evidence type="ECO:0000256" key="3">
    <source>
        <dbReference type="RuleBase" id="RU004447"/>
    </source>
</evidence>
<dbReference type="GO" id="GO:0006508">
    <property type="term" value="P:proteolysis"/>
    <property type="evidence" value="ECO:0007669"/>
    <property type="project" value="InterPro"/>
</dbReference>
<dbReference type="AlphaFoldDB" id="A0A7X6DPE1"/>
<evidence type="ECO:0000259" key="5">
    <source>
        <dbReference type="Pfam" id="PF05193"/>
    </source>
</evidence>
<dbReference type="InterPro" id="IPR007863">
    <property type="entry name" value="Peptidase_M16_C"/>
</dbReference>
<feature type="domain" description="Peptidase M16 C-terminal" evidence="5">
    <location>
        <begin position="166"/>
        <end position="338"/>
    </location>
</feature>
<dbReference type="InterPro" id="IPR011249">
    <property type="entry name" value="Metalloenz_LuxS/M16"/>
</dbReference>
<dbReference type="PANTHER" id="PTHR11851">
    <property type="entry name" value="METALLOPROTEASE"/>
    <property type="match status" value="1"/>
</dbReference>
<evidence type="ECO:0000256" key="2">
    <source>
        <dbReference type="ARBA" id="ARBA00007261"/>
    </source>
</evidence>
<comment type="similarity">
    <text evidence="2 3">Belongs to the peptidase M16 family.</text>
</comment>
<feature type="domain" description="Peptidase M16 N-terminal" evidence="4">
    <location>
        <begin position="12"/>
        <end position="159"/>
    </location>
</feature>
<comment type="caution">
    <text evidence="6">The sequence shown here is derived from an EMBL/GenBank/DDBJ whole genome shotgun (WGS) entry which is preliminary data.</text>
</comment>
<accession>A0A7X6DPE1</accession>
<reference evidence="6 7" key="1">
    <citation type="journal article" date="2020" name="Nature">
        <title>Bacterial chemolithoautotrophy via manganese oxidation.</title>
        <authorList>
            <person name="Yu H."/>
            <person name="Leadbetter J.R."/>
        </authorList>
    </citation>
    <scope>NUCLEOTIDE SEQUENCE [LARGE SCALE GENOMIC DNA]</scope>
    <source>
        <strain evidence="6 7">Mn-1</strain>
    </source>
</reference>
<dbReference type="InterPro" id="IPR011765">
    <property type="entry name" value="Pept_M16_N"/>
</dbReference>